<dbReference type="Pfam" id="PF12851">
    <property type="entry name" value="Tet_JBP"/>
    <property type="match status" value="1"/>
</dbReference>
<dbReference type="GO" id="GO:0046872">
    <property type="term" value="F:metal ion binding"/>
    <property type="evidence" value="ECO:0007669"/>
    <property type="project" value="UniProtKB-KW"/>
</dbReference>
<reference evidence="7 8" key="1">
    <citation type="journal article" date="2019" name="Environ. Microbiol.">
        <title>At the nexus of three kingdoms: the genome of the mycorrhizal fungus Gigaspora margarita provides insights into plant, endobacterial and fungal interactions.</title>
        <authorList>
            <person name="Venice F."/>
            <person name="Ghignone S."/>
            <person name="Salvioli di Fossalunga A."/>
            <person name="Amselem J."/>
            <person name="Novero M."/>
            <person name="Xianan X."/>
            <person name="Sedzielewska Toro K."/>
            <person name="Morin E."/>
            <person name="Lipzen A."/>
            <person name="Grigoriev I.V."/>
            <person name="Henrissat B."/>
            <person name="Martin F.M."/>
            <person name="Bonfante P."/>
        </authorList>
    </citation>
    <scope>NUCLEOTIDE SEQUENCE [LARGE SCALE GENOMIC DNA]</scope>
    <source>
        <strain evidence="7 8">BEG34</strain>
    </source>
</reference>
<dbReference type="Proteomes" id="UP000439903">
    <property type="component" value="Unassembled WGS sequence"/>
</dbReference>
<dbReference type="GO" id="GO:0051213">
    <property type="term" value="F:dioxygenase activity"/>
    <property type="evidence" value="ECO:0007669"/>
    <property type="project" value="UniProtKB-KW"/>
</dbReference>
<evidence type="ECO:0000256" key="5">
    <source>
        <dbReference type="ARBA" id="ARBA00023004"/>
    </source>
</evidence>
<evidence type="ECO:0000313" key="8">
    <source>
        <dbReference type="Proteomes" id="UP000439903"/>
    </source>
</evidence>
<keyword evidence="3" id="KW-0223">Dioxygenase</keyword>
<accession>A0A8H4AD12</accession>
<dbReference type="AlphaFoldDB" id="A0A8H4AD12"/>
<dbReference type="EMBL" id="WTPW01000776">
    <property type="protein sequence ID" value="KAF0480806.1"/>
    <property type="molecule type" value="Genomic_DNA"/>
</dbReference>
<evidence type="ECO:0000256" key="4">
    <source>
        <dbReference type="ARBA" id="ARBA00023002"/>
    </source>
</evidence>
<evidence type="ECO:0000259" key="6">
    <source>
        <dbReference type="Pfam" id="PF12851"/>
    </source>
</evidence>
<evidence type="ECO:0000313" key="7">
    <source>
        <dbReference type="EMBL" id="KAF0480806.1"/>
    </source>
</evidence>
<organism evidence="7 8">
    <name type="scientific">Gigaspora margarita</name>
    <dbReference type="NCBI Taxonomy" id="4874"/>
    <lineage>
        <taxon>Eukaryota</taxon>
        <taxon>Fungi</taxon>
        <taxon>Fungi incertae sedis</taxon>
        <taxon>Mucoromycota</taxon>
        <taxon>Glomeromycotina</taxon>
        <taxon>Glomeromycetes</taxon>
        <taxon>Diversisporales</taxon>
        <taxon>Gigasporaceae</taxon>
        <taxon>Gigaspora</taxon>
    </lineage>
</organism>
<gene>
    <name evidence="7" type="ORF">F8M41_023654</name>
</gene>
<keyword evidence="4" id="KW-0560">Oxidoreductase</keyword>
<comment type="cofactor">
    <cofactor evidence="1">
        <name>Fe(2+)</name>
        <dbReference type="ChEBI" id="CHEBI:29033"/>
    </cofactor>
</comment>
<evidence type="ECO:0000256" key="1">
    <source>
        <dbReference type="ARBA" id="ARBA00001954"/>
    </source>
</evidence>
<dbReference type="OrthoDB" id="2448879at2759"/>
<name>A0A8H4AD12_GIGMA</name>
<evidence type="ECO:0000256" key="2">
    <source>
        <dbReference type="ARBA" id="ARBA00022723"/>
    </source>
</evidence>
<keyword evidence="5" id="KW-0408">Iron</keyword>
<feature type="domain" description="2OGFeDO JBP1/TET oxygenase" evidence="6">
    <location>
        <begin position="267"/>
        <end position="399"/>
    </location>
</feature>
<sequence>MRDRLSPDNRNYWSQTDAKDEENFKTFNNDWTGTSAIGSDLINYNEFLDNKIQINDLIFSTTKKLVEQNQNESDKLNLEEELSKILRKNLSDSIHKYEFNISKAETHIIFFDKFDKDNQNLNNNLSRRYKIRATKQKLYAKAQRIVKEESNLIKYENKIPNYTNKLIKEYNNMNMILGLKEVSDLYHLVDNNNSTLIRIFNLNNNQFKYLNLSEYSIHQYWLHTNKIRSYHSKNFQEKHYEIFGVLRTYTKLPYNSGDYLGTTSTCKEHPLYIDKMLDGIIPLADNVLANIIQKHYPNWYNKLKLVQYPKKVKKLFKVFSLLNINYNATTSFHIDANDNGLCVVVPVGNWTSGDLIFPCLNLKIKLVKGQVIMFRSDLLIHGNAPAQGIRFSMVFFSHKSTFNNN</sequence>
<keyword evidence="2" id="KW-0479">Metal-binding</keyword>
<comment type="caution">
    <text evidence="7">The sequence shown here is derived from an EMBL/GenBank/DDBJ whole genome shotgun (WGS) entry which is preliminary data.</text>
</comment>
<dbReference type="Gene3D" id="3.60.130.30">
    <property type="match status" value="1"/>
</dbReference>
<keyword evidence="8" id="KW-1185">Reference proteome</keyword>
<evidence type="ECO:0000256" key="3">
    <source>
        <dbReference type="ARBA" id="ARBA00022964"/>
    </source>
</evidence>
<dbReference type="InterPro" id="IPR024779">
    <property type="entry name" value="2OGFeDO_JBP1/TET_oxygenase_dom"/>
</dbReference>
<protein>
    <submittedName>
        <fullName evidence="7">Calnexin independence factor cif1</fullName>
    </submittedName>
</protein>
<proteinExistence type="predicted"/>